<reference evidence="2" key="1">
    <citation type="submission" date="2023-08" db="EMBL/GenBank/DDBJ databases">
        <authorList>
            <person name="Chen Y."/>
            <person name="Shah S."/>
            <person name="Dougan E. K."/>
            <person name="Thang M."/>
            <person name="Chan C."/>
        </authorList>
    </citation>
    <scope>NUCLEOTIDE SEQUENCE</scope>
</reference>
<gene>
    <name evidence="2" type="ORF">EVOR1521_LOCUS17338</name>
</gene>
<dbReference type="EMBL" id="CAUJNA010002280">
    <property type="protein sequence ID" value="CAJ1392180.1"/>
    <property type="molecule type" value="Genomic_DNA"/>
</dbReference>
<feature type="compositionally biased region" description="Pro residues" evidence="1">
    <location>
        <begin position="714"/>
        <end position="723"/>
    </location>
</feature>
<sequence>MAIELKRYEIEERLNKAVEKVKQLLGAEKAPQLAGDVHHEYEDKYLLVERATNLAACAQLNCLGLLGMSKEQLQTLRTWAAGQEVSLRFKSKETCAFLREETREEEAPRKAVEEVTVGGVLRSAITSKVVTKITEYFWNFEANFTLEAFKGVGADASDRLTIWSRQGQVELKTATKNPAPHPEVRSPAISKEVNISWLLRSMSDPSTLMPSFGIDRNAKACKTPRRNGETLKAFAHFQAIAHWTSYLADYINHLRDVQPKKLDDSTLSLENVFVPVAPIMFKDGIDEVEEATSGQLLAALAKPGAAAGLVLTASAGNLMLAEELRTLKEQRENILTAFPGDNGIFTCAEACMCLTLTHMRSITERWAHAVDYVESMLRKQLVAAIGKEVTPSEFASYMRFHYRKLFLDAYQPNQFCFAVRRSEVHGPEGTVSIEETHGDQSAPIVTLENHGSTPTAMNFPLNASTTISFEGPVHLHGWLCHSFSGQTGAQLSLRARARQFSSMLVLVGRVTSATSFDPTYAAIVQNKDELTVPLEMSVIPTPKEFKDAIASLSPEQQKFAKAFRAMQLESTLFGVLVVQIKPQLEKLLNLHDDSLTKEIKLTQDLMELFLKYQIPSDLLSFSEDSPELKTAPATARLAAVKGHVKNMYDMINQEKEQEIADKKQQALFQNPLQVETHLQSLVLCEEQGGVRGLRSREDAAPARRSVKQRARAAPAPPPVPSPPAAASGAAPPAPQSAKPAPKPAEPKAEPQVPKESQAGGGSGSSGTCTTRDYTQVPQEMDSQFEKLDPDSALRPTIINVGSAWKKRSQKALLAEPKESGLDSDEQKREKDAAFDLLDAITKSGALPLSHASLHIVIAATHCFDKTVVDTVVQDNVNPIEKVERSTLIMASTVHQQPVAALMNEASQQRVFNASPQLFLQDAKDAKDEA</sequence>
<dbReference type="AlphaFoldDB" id="A0AA36ISN0"/>
<comment type="caution">
    <text evidence="2">The sequence shown here is derived from an EMBL/GenBank/DDBJ whole genome shotgun (WGS) entry which is preliminary data.</text>
</comment>
<name>A0AA36ISN0_9DINO</name>
<evidence type="ECO:0000313" key="2">
    <source>
        <dbReference type="EMBL" id="CAJ1392180.1"/>
    </source>
</evidence>
<proteinExistence type="predicted"/>
<feature type="compositionally biased region" description="Low complexity" evidence="1">
    <location>
        <begin position="724"/>
        <end position="739"/>
    </location>
</feature>
<accession>A0AA36ISN0</accession>
<organism evidence="2 3">
    <name type="scientific">Effrenium voratum</name>
    <dbReference type="NCBI Taxonomy" id="2562239"/>
    <lineage>
        <taxon>Eukaryota</taxon>
        <taxon>Sar</taxon>
        <taxon>Alveolata</taxon>
        <taxon>Dinophyceae</taxon>
        <taxon>Suessiales</taxon>
        <taxon>Symbiodiniaceae</taxon>
        <taxon>Effrenium</taxon>
    </lineage>
</organism>
<keyword evidence="3" id="KW-1185">Reference proteome</keyword>
<evidence type="ECO:0000313" key="3">
    <source>
        <dbReference type="Proteomes" id="UP001178507"/>
    </source>
</evidence>
<dbReference type="Proteomes" id="UP001178507">
    <property type="component" value="Unassembled WGS sequence"/>
</dbReference>
<evidence type="ECO:0000256" key="1">
    <source>
        <dbReference type="SAM" id="MobiDB-lite"/>
    </source>
</evidence>
<feature type="region of interest" description="Disordered" evidence="1">
    <location>
        <begin position="690"/>
        <end position="771"/>
    </location>
</feature>
<protein>
    <submittedName>
        <fullName evidence="2">Uncharacterized protein</fullName>
    </submittedName>
</protein>